<accession>A0ACC1LKC0</accession>
<gene>
    <name evidence="1" type="ORF">H4S07_002463</name>
</gene>
<proteinExistence type="predicted"/>
<name>A0ACC1LKC0_9FUNG</name>
<sequence>MGKGMYYEHEPTDLDPRREKLVRELESRGHSETFLELIVKLGLVDAWIAYDEKVTVDAFESLADDSLVVSTTQASDASEGKTPAADGFGSKRSKLEKPHVDTFKRLLTALSENAKEATLPADYSKTPYRCEDYQDEAVAGSQLKPDLAFYQKISSVKDIHSVQILFEAKRPIKEETAFSKYLGQFADYALEVWRNQPLRTFVPLLVLLGCNLYLVVFTREGFYRTTIGKVMFANKNAVKSDVFDVGLALRNLWFLLTLPVSKIGQLNTSKHPFKYFNIQSVVGQTAFEVVSPLNAFNVKIMDRIPQRTPIVGRCAHLFKALYDGKDVILKISSTPTNRLPEGAVYEVLSTTNTDGSARVSGVPHIYMSGILSPDVDGYRIEFLLMEDCGVPVVKYFSQLREIKEPAAMIADKAKKFVENVMQTLVEARHVSVLHRDISTGNVTVKDGRAYVIDWGYAKLLCPPNEPLETVIYKRLTEKDAFQEDIARRWALDWNKVTSTETAKDPFTGTSMYMSVQMLLKVKRRSIFNDIESLFYVILDALSTRPREASTKESPPGFSFYSDINMAFTRIGLLGCDKLCLGDFGVDTAGSQLLENMLCAMHKFLFFVGDRYIGGNLRGEYERQFDRGTAAIFMNKATLDLLDDQGNAAKQEPSSPQRCGPTGQTPDESELPAASSVPQMQLRMPTYQDSAFGDNNPSGGDENANPSLNAANKRNSQTPGASRFQTDNRGGKSAAAHKGASRGQGASKPQTQVPQTARTIARVPLATTHGPGSSSMAQPSAVIGDARGPIMTRSGRAVSASGSRRPRDSGSATGVGRQLKHRKLSEDMDVDDV</sequence>
<protein>
    <submittedName>
        <fullName evidence="1">Uncharacterized protein</fullName>
    </submittedName>
</protein>
<evidence type="ECO:0000313" key="2">
    <source>
        <dbReference type="Proteomes" id="UP001140096"/>
    </source>
</evidence>
<organism evidence="1 2">
    <name type="scientific">Coemansia furcata</name>
    <dbReference type="NCBI Taxonomy" id="417177"/>
    <lineage>
        <taxon>Eukaryota</taxon>
        <taxon>Fungi</taxon>
        <taxon>Fungi incertae sedis</taxon>
        <taxon>Zoopagomycota</taxon>
        <taxon>Kickxellomycotina</taxon>
        <taxon>Kickxellomycetes</taxon>
        <taxon>Kickxellales</taxon>
        <taxon>Kickxellaceae</taxon>
        <taxon>Coemansia</taxon>
    </lineage>
</organism>
<dbReference type="EMBL" id="JANBUP010000611">
    <property type="protein sequence ID" value="KAJ2810794.1"/>
    <property type="molecule type" value="Genomic_DNA"/>
</dbReference>
<reference evidence="1" key="1">
    <citation type="submission" date="2022-07" db="EMBL/GenBank/DDBJ databases">
        <title>Phylogenomic reconstructions and comparative analyses of Kickxellomycotina fungi.</title>
        <authorList>
            <person name="Reynolds N.K."/>
            <person name="Stajich J.E."/>
            <person name="Barry K."/>
            <person name="Grigoriev I.V."/>
            <person name="Crous P."/>
            <person name="Smith M.E."/>
        </authorList>
    </citation>
    <scope>NUCLEOTIDE SEQUENCE</scope>
    <source>
        <strain evidence="1">CBS 102833</strain>
    </source>
</reference>
<comment type="caution">
    <text evidence="1">The sequence shown here is derived from an EMBL/GenBank/DDBJ whole genome shotgun (WGS) entry which is preliminary data.</text>
</comment>
<evidence type="ECO:0000313" key="1">
    <source>
        <dbReference type="EMBL" id="KAJ2810794.1"/>
    </source>
</evidence>
<dbReference type="Proteomes" id="UP001140096">
    <property type="component" value="Unassembled WGS sequence"/>
</dbReference>
<keyword evidence="2" id="KW-1185">Reference proteome</keyword>